<dbReference type="InterPro" id="IPR021796">
    <property type="entry name" value="Tll0287-like_dom"/>
</dbReference>
<dbReference type="FunFam" id="3.30.70.270:FF:000001">
    <property type="entry name" value="Diguanylate cyclase domain protein"/>
    <property type="match status" value="1"/>
</dbReference>
<dbReference type="GO" id="GO:0006355">
    <property type="term" value="P:regulation of DNA-templated transcription"/>
    <property type="evidence" value="ECO:0007669"/>
    <property type="project" value="InterPro"/>
</dbReference>
<organism evidence="6">
    <name type="scientific">Thiolapillus brandeum</name>
    <dbReference type="NCBI Taxonomy" id="1076588"/>
    <lineage>
        <taxon>Bacteria</taxon>
        <taxon>Pseudomonadati</taxon>
        <taxon>Pseudomonadota</taxon>
        <taxon>Gammaproteobacteria</taxon>
        <taxon>Chromatiales</taxon>
        <taxon>Sedimenticolaceae</taxon>
        <taxon>Thiolapillus</taxon>
    </lineage>
</organism>
<evidence type="ECO:0000259" key="4">
    <source>
        <dbReference type="PROSITE" id="PS50883"/>
    </source>
</evidence>
<dbReference type="NCBIfam" id="TIGR00254">
    <property type="entry name" value="GGDEF"/>
    <property type="match status" value="1"/>
</dbReference>
<dbReference type="SMART" id="SM00091">
    <property type="entry name" value="PAS"/>
    <property type="match status" value="1"/>
</dbReference>
<dbReference type="Gene3D" id="3.30.70.270">
    <property type="match status" value="1"/>
</dbReference>
<evidence type="ECO:0000256" key="1">
    <source>
        <dbReference type="ARBA" id="ARBA00001946"/>
    </source>
</evidence>
<dbReference type="CDD" id="cd01948">
    <property type="entry name" value="EAL"/>
    <property type="match status" value="1"/>
</dbReference>
<dbReference type="InterPro" id="IPR013767">
    <property type="entry name" value="PAS_fold"/>
</dbReference>
<dbReference type="Pfam" id="PF00563">
    <property type="entry name" value="EAL"/>
    <property type="match status" value="1"/>
</dbReference>
<gene>
    <name evidence="6" type="ORF">ENJ12_09265</name>
</gene>
<protein>
    <submittedName>
        <fullName evidence="6">EAL domain-containing protein</fullName>
    </submittedName>
</protein>
<dbReference type="AlphaFoldDB" id="A0A831RWF4"/>
<evidence type="ECO:0000259" key="3">
    <source>
        <dbReference type="PROSITE" id="PS50112"/>
    </source>
</evidence>
<sequence>MSPKDNTSIFSYALALSILWSASIGTIAVWTVSEEKNSTLNLATAEARAYFNKDQAMRLWATEHGRIYVPATDRYPPDPNLAHIPERDIETPSGIALTLINPARIIRELDQNYGHLYGVTGKVTSLSPLARENIPDEWEKQALYRLMNGEKEVFELTNINGDEYLRLMQPLMVNTGCLLCHGGQDFEAGKPGGGIGIALPMKQLREQEAAAIVSKIAILLILWFLGIASLIVGAWIISRQVAVRQGMLQKLQRSEKRKSAILDTALDAIITIDQKDLILEFNPAAEKIFGYAREEVIGKKMAELIVPESLRQQHYEGLQRHLLTSETTIIGTRIETTAMRSDGAEFPIELTITRIDQEDAPLFTAYLRDITINRQMAQQLLHQASHDYLTSLLNRHSFEQSLQRLLDNMSPGSQHCLMYLDLDRFKLINDSCGHAAGDELLRQLAVLLANETGEHDILGRLGGDEFGLVVKDRTQEQALQVARQLLKGIQEFRFYWEDKIFSLGMSIGLVSISDAGQSVTNLLRLADAACYRAKEEGRNRIIVTSQFDGEILQRRRGEIDWINSIESAFDQNRFVLYQQPIVRVEADPGEKPMGMEILLRMIDPDGNLVTPDKFLPPAERYNLISVIDRWVVRSTFLWLANHPERSTLPALTTINLSGASVADPLFLDFVLEQLQTPNLPPNSICLEITETVAITNLSKARRFITELHDAGCLFALDDFGSGMSSYGYLKDLPVDFLKIDGQFVQDMDKDPISLAMIKSINEIGQIMGKKTIAEFVGNREILELLRETRVDYAQGFYLGEPAPLEDFPHSGL</sequence>
<keyword evidence="2" id="KW-1133">Transmembrane helix</keyword>
<reference evidence="6" key="1">
    <citation type="journal article" date="2020" name="mSystems">
        <title>Genome- and Community-Level Interaction Insights into Carbon Utilization and Element Cycling Functions of Hydrothermarchaeota in Hydrothermal Sediment.</title>
        <authorList>
            <person name="Zhou Z."/>
            <person name="Liu Y."/>
            <person name="Xu W."/>
            <person name="Pan J."/>
            <person name="Luo Z.H."/>
            <person name="Li M."/>
        </authorList>
    </citation>
    <scope>NUCLEOTIDE SEQUENCE [LARGE SCALE GENOMIC DNA]</scope>
    <source>
        <strain evidence="6">HyVt-458</strain>
    </source>
</reference>
<dbReference type="CDD" id="cd00130">
    <property type="entry name" value="PAS"/>
    <property type="match status" value="1"/>
</dbReference>
<dbReference type="InterPro" id="IPR000014">
    <property type="entry name" value="PAS"/>
</dbReference>
<dbReference type="SUPFAM" id="SSF55073">
    <property type="entry name" value="Nucleotide cyclase"/>
    <property type="match status" value="1"/>
</dbReference>
<dbReference type="InterPro" id="IPR035965">
    <property type="entry name" value="PAS-like_dom_sf"/>
</dbReference>
<dbReference type="InterPro" id="IPR052155">
    <property type="entry name" value="Biofilm_reg_signaling"/>
</dbReference>
<dbReference type="InterPro" id="IPR000160">
    <property type="entry name" value="GGDEF_dom"/>
</dbReference>
<dbReference type="PROSITE" id="PS50112">
    <property type="entry name" value="PAS"/>
    <property type="match status" value="1"/>
</dbReference>
<dbReference type="EMBL" id="DRLF01000323">
    <property type="protein sequence ID" value="HEC07029.1"/>
    <property type="molecule type" value="Genomic_DNA"/>
</dbReference>
<dbReference type="SMART" id="SM00052">
    <property type="entry name" value="EAL"/>
    <property type="match status" value="1"/>
</dbReference>
<evidence type="ECO:0000313" key="6">
    <source>
        <dbReference type="EMBL" id="HEC07029.1"/>
    </source>
</evidence>
<dbReference type="Pfam" id="PF00990">
    <property type="entry name" value="GGDEF"/>
    <property type="match status" value="1"/>
</dbReference>
<evidence type="ECO:0000259" key="5">
    <source>
        <dbReference type="PROSITE" id="PS50887"/>
    </source>
</evidence>
<feature type="transmembrane region" description="Helical" evidence="2">
    <location>
        <begin position="12"/>
        <end position="32"/>
    </location>
</feature>
<dbReference type="InterPro" id="IPR001633">
    <property type="entry name" value="EAL_dom"/>
</dbReference>
<comment type="cofactor">
    <cofactor evidence="1">
        <name>Mg(2+)</name>
        <dbReference type="ChEBI" id="CHEBI:18420"/>
    </cofactor>
</comment>
<dbReference type="PROSITE" id="PS50883">
    <property type="entry name" value="EAL"/>
    <property type="match status" value="1"/>
</dbReference>
<dbReference type="Gene3D" id="3.30.450.20">
    <property type="entry name" value="PAS domain"/>
    <property type="match status" value="1"/>
</dbReference>
<dbReference type="Pfam" id="PF00989">
    <property type="entry name" value="PAS"/>
    <property type="match status" value="1"/>
</dbReference>
<dbReference type="NCBIfam" id="TIGR00229">
    <property type="entry name" value="sensory_box"/>
    <property type="match status" value="1"/>
</dbReference>
<feature type="transmembrane region" description="Helical" evidence="2">
    <location>
        <begin position="212"/>
        <end position="237"/>
    </location>
</feature>
<dbReference type="InterPro" id="IPR035919">
    <property type="entry name" value="EAL_sf"/>
</dbReference>
<dbReference type="SMART" id="SM00267">
    <property type="entry name" value="GGDEF"/>
    <property type="match status" value="1"/>
</dbReference>
<dbReference type="Pfam" id="PF11845">
    <property type="entry name" value="Tll0287-like"/>
    <property type="match status" value="1"/>
</dbReference>
<comment type="caution">
    <text evidence="6">The sequence shown here is derived from an EMBL/GenBank/DDBJ whole genome shotgun (WGS) entry which is preliminary data.</text>
</comment>
<dbReference type="Proteomes" id="UP000886339">
    <property type="component" value="Unassembled WGS sequence"/>
</dbReference>
<dbReference type="SUPFAM" id="SSF141868">
    <property type="entry name" value="EAL domain-like"/>
    <property type="match status" value="1"/>
</dbReference>
<name>A0A831RWF4_9GAMM</name>
<dbReference type="SUPFAM" id="SSF55785">
    <property type="entry name" value="PYP-like sensor domain (PAS domain)"/>
    <property type="match status" value="1"/>
</dbReference>
<dbReference type="GO" id="GO:0003824">
    <property type="term" value="F:catalytic activity"/>
    <property type="evidence" value="ECO:0007669"/>
    <property type="project" value="UniProtKB-ARBA"/>
</dbReference>
<feature type="domain" description="EAL" evidence="4">
    <location>
        <begin position="558"/>
        <end position="812"/>
    </location>
</feature>
<feature type="domain" description="PAS" evidence="3">
    <location>
        <begin position="254"/>
        <end position="309"/>
    </location>
</feature>
<dbReference type="Gene3D" id="3.20.20.450">
    <property type="entry name" value="EAL domain"/>
    <property type="match status" value="1"/>
</dbReference>
<dbReference type="CDD" id="cd01949">
    <property type="entry name" value="GGDEF"/>
    <property type="match status" value="1"/>
</dbReference>
<accession>A0A831RWF4</accession>
<evidence type="ECO:0000256" key="2">
    <source>
        <dbReference type="SAM" id="Phobius"/>
    </source>
</evidence>
<proteinExistence type="predicted"/>
<feature type="domain" description="GGDEF" evidence="5">
    <location>
        <begin position="413"/>
        <end position="546"/>
    </location>
</feature>
<dbReference type="PANTHER" id="PTHR44757">
    <property type="entry name" value="DIGUANYLATE CYCLASE DGCP"/>
    <property type="match status" value="1"/>
</dbReference>
<dbReference type="InterPro" id="IPR043128">
    <property type="entry name" value="Rev_trsase/Diguanyl_cyclase"/>
</dbReference>
<dbReference type="PANTHER" id="PTHR44757:SF4">
    <property type="entry name" value="DIGUANYLATE CYCLASE DGCE-RELATED"/>
    <property type="match status" value="1"/>
</dbReference>
<dbReference type="PROSITE" id="PS50887">
    <property type="entry name" value="GGDEF"/>
    <property type="match status" value="1"/>
</dbReference>
<dbReference type="InterPro" id="IPR029787">
    <property type="entry name" value="Nucleotide_cyclase"/>
</dbReference>
<keyword evidence="2" id="KW-0812">Transmembrane</keyword>
<keyword evidence="2" id="KW-0472">Membrane</keyword>